<dbReference type="RefSeq" id="XP_065646426.1">
    <property type="nucleotide sequence ID" value="XM_065790354.1"/>
</dbReference>
<keyword evidence="4" id="KW-0732">Signal</keyword>
<evidence type="ECO:0000259" key="5">
    <source>
        <dbReference type="PROSITE" id="PS50038"/>
    </source>
</evidence>
<dbReference type="SUPFAM" id="SSF63501">
    <property type="entry name" value="Frizzled cysteine-rich domain"/>
    <property type="match status" value="1"/>
</dbReference>
<evidence type="ECO:0000313" key="7">
    <source>
        <dbReference type="RefSeq" id="XP_065646426.1"/>
    </source>
</evidence>
<dbReference type="GeneID" id="100213271"/>
<evidence type="ECO:0000313" key="6">
    <source>
        <dbReference type="Proteomes" id="UP001652625"/>
    </source>
</evidence>
<gene>
    <name evidence="7" type="primary">LOC100213271</name>
</gene>
<dbReference type="Proteomes" id="UP001652625">
    <property type="component" value="Chromosome 02"/>
</dbReference>
<dbReference type="PANTHER" id="PTHR11309">
    <property type="entry name" value="FRIZZLED"/>
    <property type="match status" value="1"/>
</dbReference>
<keyword evidence="2 3" id="KW-1015">Disulfide bond</keyword>
<dbReference type="InterPro" id="IPR036790">
    <property type="entry name" value="Frizzled_dom_sf"/>
</dbReference>
<dbReference type="Pfam" id="PF01392">
    <property type="entry name" value="Fz"/>
    <property type="match status" value="1"/>
</dbReference>
<accession>A0ABM4BBW8</accession>
<evidence type="ECO:0000256" key="1">
    <source>
        <dbReference type="ARBA" id="ARBA00022473"/>
    </source>
</evidence>
<comment type="caution">
    <text evidence="3">Lacks conserved residue(s) required for the propagation of feature annotation.</text>
</comment>
<organism evidence="6 7">
    <name type="scientific">Hydra vulgaris</name>
    <name type="common">Hydra</name>
    <name type="synonym">Hydra attenuata</name>
    <dbReference type="NCBI Taxonomy" id="6087"/>
    <lineage>
        <taxon>Eukaryota</taxon>
        <taxon>Metazoa</taxon>
        <taxon>Cnidaria</taxon>
        <taxon>Hydrozoa</taxon>
        <taxon>Hydroidolina</taxon>
        <taxon>Anthoathecata</taxon>
        <taxon>Aplanulata</taxon>
        <taxon>Hydridae</taxon>
        <taxon>Hydra</taxon>
    </lineage>
</organism>
<feature type="signal peptide" evidence="4">
    <location>
        <begin position="1"/>
        <end position="25"/>
    </location>
</feature>
<keyword evidence="1" id="KW-0217">Developmental protein</keyword>
<feature type="chain" id="PRO_5045945117" evidence="4">
    <location>
        <begin position="26"/>
        <end position="406"/>
    </location>
</feature>
<evidence type="ECO:0000256" key="2">
    <source>
        <dbReference type="ARBA" id="ARBA00023157"/>
    </source>
</evidence>
<reference evidence="6" key="1">
    <citation type="submission" date="2025-05" db="UniProtKB">
        <authorList>
            <consortium name="RefSeq"/>
        </authorList>
    </citation>
    <scope>NUCLEOTIDE SEQUENCE [LARGE SCALE GENOMIC DNA]</scope>
</reference>
<dbReference type="Gene3D" id="1.10.2000.10">
    <property type="entry name" value="Frizzled cysteine-rich domain"/>
    <property type="match status" value="1"/>
</dbReference>
<evidence type="ECO:0000256" key="4">
    <source>
        <dbReference type="SAM" id="SignalP"/>
    </source>
</evidence>
<proteinExistence type="predicted"/>
<evidence type="ECO:0000256" key="3">
    <source>
        <dbReference type="PROSITE-ProRule" id="PRU00090"/>
    </source>
</evidence>
<feature type="disulfide bond" evidence="3">
    <location>
        <begin position="105"/>
        <end position="129"/>
    </location>
</feature>
<name>A0ABM4BBW8_HYDVU</name>
<protein>
    <submittedName>
        <fullName evidence="7">Uncharacterized protein LOC100213271</fullName>
    </submittedName>
</protein>
<keyword evidence="6" id="KW-1185">Reference proteome</keyword>
<dbReference type="PANTHER" id="PTHR11309:SF47">
    <property type="entry name" value="FRIZZLED"/>
    <property type="match status" value="1"/>
</dbReference>
<dbReference type="SMART" id="SM00063">
    <property type="entry name" value="FRI"/>
    <property type="match status" value="1"/>
</dbReference>
<feature type="domain" description="FZ" evidence="5">
    <location>
        <begin position="19"/>
        <end position="144"/>
    </location>
</feature>
<dbReference type="PROSITE" id="PS50038">
    <property type="entry name" value="FZ"/>
    <property type="match status" value="1"/>
</dbReference>
<dbReference type="InterPro" id="IPR015526">
    <property type="entry name" value="Frizzled/SFRP"/>
</dbReference>
<sequence>MLRSKMMNVLNFFTLIFVCINVLYGINSQTCESNYAPQCRKLYNQTRFPNNLSHISQEDAISGLDHYTKLIETGCAKNLPLFLCSIFIPMCTMLDEPILPCRSLCEEAKFGCEGILKRVDLPWPEQLDCRKFPKAEEGVICIGQPNLKTKTLHKVSSNKRTTVTDDEKITLQCKQAKLISIKRVNHVKKVGCNRAVSFETMQTLCNNESSCKFQLKDLAENKKQPASCDVENVGPTVIKYVCLTSEEHSIKEIEVKHGEDKNIACKSNSYHLRINKVSFAGKDCVSPLALCAVTQSCEGKPNCPLYADSYYLPTACKDRPDLKVEYFCKRNSESVIERVGYAGLELTCSSGKILVIRAEPDIPPACSNELQCFVKLLCDKKTSCILDKTSLSQCSSRKIKVQYICS</sequence>
<reference evidence="7" key="2">
    <citation type="submission" date="2025-08" db="UniProtKB">
        <authorList>
            <consortium name="RefSeq"/>
        </authorList>
    </citation>
    <scope>IDENTIFICATION</scope>
</reference>
<dbReference type="InterPro" id="IPR020067">
    <property type="entry name" value="Frizzled_dom"/>
</dbReference>